<dbReference type="InterPro" id="IPR003462">
    <property type="entry name" value="ODC_Mu_crystall"/>
</dbReference>
<protein>
    <submittedName>
        <fullName evidence="2">Ornithine cyclodeaminase</fullName>
    </submittedName>
</protein>
<dbReference type="OrthoDB" id="4311033at2"/>
<dbReference type="Gene3D" id="3.40.50.720">
    <property type="entry name" value="NAD(P)-binding Rossmann-like Domain"/>
    <property type="match status" value="1"/>
</dbReference>
<evidence type="ECO:0000313" key="2">
    <source>
        <dbReference type="EMBL" id="SFV20820.1"/>
    </source>
</evidence>
<reference evidence="2 3" key="1">
    <citation type="submission" date="2016-10" db="EMBL/GenBank/DDBJ databases">
        <authorList>
            <person name="de Groot N.N."/>
        </authorList>
    </citation>
    <scope>NUCLEOTIDE SEQUENCE [LARGE SCALE GENOMIC DNA]</scope>
    <source>
        <strain evidence="2 3">CGMCC 1.7054</strain>
    </source>
</reference>
<dbReference type="EMBL" id="FPCG01000002">
    <property type="protein sequence ID" value="SFV20820.1"/>
    <property type="molecule type" value="Genomic_DNA"/>
</dbReference>
<evidence type="ECO:0000256" key="1">
    <source>
        <dbReference type="SAM" id="MobiDB-lite"/>
    </source>
</evidence>
<dbReference type="SUPFAM" id="SSF51735">
    <property type="entry name" value="NAD(P)-binding Rossmann-fold domains"/>
    <property type="match status" value="1"/>
</dbReference>
<dbReference type="Pfam" id="PF02423">
    <property type="entry name" value="OCD_Mu_crystall"/>
    <property type="match status" value="1"/>
</dbReference>
<dbReference type="InterPro" id="IPR023401">
    <property type="entry name" value="ODC_N"/>
</dbReference>
<dbReference type="AlphaFoldDB" id="A0A1I7MG54"/>
<dbReference type="Proteomes" id="UP000198881">
    <property type="component" value="Unassembled WGS sequence"/>
</dbReference>
<name>A0A1I7MG54_9MICC</name>
<dbReference type="PIRSF" id="PIRSF001439">
    <property type="entry name" value="CryM"/>
    <property type="match status" value="1"/>
</dbReference>
<accession>A0A1I7MG54</accession>
<organism evidence="2 3">
    <name type="scientific">Micrococcus terreus</name>
    <dbReference type="NCBI Taxonomy" id="574650"/>
    <lineage>
        <taxon>Bacteria</taxon>
        <taxon>Bacillati</taxon>
        <taxon>Actinomycetota</taxon>
        <taxon>Actinomycetes</taxon>
        <taxon>Micrococcales</taxon>
        <taxon>Micrococcaceae</taxon>
        <taxon>Micrococcus</taxon>
    </lineage>
</organism>
<proteinExistence type="predicted"/>
<dbReference type="Gene3D" id="3.30.1780.10">
    <property type="entry name" value="ornithine cyclodeaminase, domain 1"/>
    <property type="match status" value="1"/>
</dbReference>
<dbReference type="STRING" id="574650.SAMN04487966_10234"/>
<evidence type="ECO:0000313" key="3">
    <source>
        <dbReference type="Proteomes" id="UP000198881"/>
    </source>
</evidence>
<dbReference type="PANTHER" id="PTHR13812:SF19">
    <property type="entry name" value="KETIMINE REDUCTASE MU-CRYSTALLIN"/>
    <property type="match status" value="1"/>
</dbReference>
<dbReference type="InterPro" id="IPR036291">
    <property type="entry name" value="NAD(P)-bd_dom_sf"/>
</dbReference>
<sequence length="339" mass="35192">MTTPQHSDQSAPHASQAAGHGDARRLGGGGAGPAWFSAEQVEQAVPVDRARRLVEAALQSGFDPQQDPARMNVPAQTGHLLLMPSVLGDWAGTKVASVSPDNPGRGLPRIQATYVLMDSETLSVQALMEGNGLTALRTPAVSAVAADHLTAWDAQKLVVFGTGLQALGHLDALAAIRDFTDVVICGRSPEKVTAAVEHAVSQGMSARAGDAEEVRGADLIACTTSAGEPLFDGSLVPDTACVVAMGSHEPDRRELDATLMGRAQVVVEDRETALREAGDVVMAIEEGALAEADLVDLKDVVTGAVEADTSRPRVFKGVGMSWQDLAVAIGVVDPEAGTD</sequence>
<dbReference type="RefSeq" id="WP_091694092.1">
    <property type="nucleotide sequence ID" value="NZ_FPCG01000002.1"/>
</dbReference>
<feature type="compositionally biased region" description="Polar residues" evidence="1">
    <location>
        <begin position="1"/>
        <end position="13"/>
    </location>
</feature>
<dbReference type="GO" id="GO:0005737">
    <property type="term" value="C:cytoplasm"/>
    <property type="evidence" value="ECO:0007669"/>
    <property type="project" value="TreeGrafter"/>
</dbReference>
<gene>
    <name evidence="2" type="ORF">SAMN04487966_10234</name>
</gene>
<keyword evidence="3" id="KW-1185">Reference proteome</keyword>
<dbReference type="PANTHER" id="PTHR13812">
    <property type="entry name" value="KETIMINE REDUCTASE MU-CRYSTALLIN"/>
    <property type="match status" value="1"/>
</dbReference>
<feature type="region of interest" description="Disordered" evidence="1">
    <location>
        <begin position="1"/>
        <end position="34"/>
    </location>
</feature>